<dbReference type="AlphaFoldDB" id="A0A8G0PJN0"/>
<reference evidence="4 5" key="1">
    <citation type="journal article" date="2021" name="BMC Genomics">
        <title>Telomere-to-telomere genome assembly of asparaginase-producing Trichoderma simmonsii.</title>
        <authorList>
            <person name="Chung D."/>
            <person name="Kwon Y.M."/>
            <person name="Yang Y."/>
        </authorList>
    </citation>
    <scope>NUCLEOTIDE SEQUENCE [LARGE SCALE GENOMIC DNA]</scope>
    <source>
        <strain evidence="4 5">GH-Sj1</strain>
    </source>
</reference>
<protein>
    <submittedName>
        <fullName evidence="4">Methyltransf_25 domain-containing protein</fullName>
    </submittedName>
</protein>
<feature type="domain" description="Methyltransferase" evidence="3">
    <location>
        <begin position="53"/>
        <end position="156"/>
    </location>
</feature>
<dbReference type="Proteomes" id="UP000826661">
    <property type="component" value="Chromosome VI"/>
</dbReference>
<dbReference type="InterPro" id="IPR029063">
    <property type="entry name" value="SAM-dependent_MTases_sf"/>
</dbReference>
<evidence type="ECO:0000256" key="2">
    <source>
        <dbReference type="ARBA" id="ARBA00022679"/>
    </source>
</evidence>
<dbReference type="EMBL" id="CP075869">
    <property type="protein sequence ID" value="QYT04926.1"/>
    <property type="molecule type" value="Genomic_DNA"/>
</dbReference>
<dbReference type="CDD" id="cd02440">
    <property type="entry name" value="AdoMet_MTases"/>
    <property type="match status" value="1"/>
</dbReference>
<organism evidence="4 5">
    <name type="scientific">Trichoderma simmonsii</name>
    <dbReference type="NCBI Taxonomy" id="1491479"/>
    <lineage>
        <taxon>Eukaryota</taxon>
        <taxon>Fungi</taxon>
        <taxon>Dikarya</taxon>
        <taxon>Ascomycota</taxon>
        <taxon>Pezizomycotina</taxon>
        <taxon>Sordariomycetes</taxon>
        <taxon>Hypocreomycetidae</taxon>
        <taxon>Hypocreales</taxon>
        <taxon>Hypocreaceae</taxon>
        <taxon>Trichoderma</taxon>
    </lineage>
</organism>
<dbReference type="GO" id="GO:0032259">
    <property type="term" value="P:methylation"/>
    <property type="evidence" value="ECO:0007669"/>
    <property type="project" value="UniProtKB-KW"/>
</dbReference>
<sequence>MYLRTTSTNNLIMSQYDLIGASYNVVENLPYRAVEKYNVYMAIKPLLKPGTSVIEFACGTGFYSSHILTWGAEYVTGMDISPAMLESATNRLPSQVASGNARFVVGDGTMSTSFAPDNSYGHFDLAFGAWFLNYAPSKEKLIAMFESISLNLKSGGVFVGVVPHPTDDLAKRAEDYKNASLNRFFPRNEYLDELDSGDGWRLRVFLSNDGVDFMTWHMKKSVYEEAARLGGMKGKLEWRRETLGREDSREQFGLTADEWQVRVANPHCGILLVWKD</sequence>
<keyword evidence="5" id="KW-1185">Reference proteome</keyword>
<evidence type="ECO:0000259" key="3">
    <source>
        <dbReference type="Pfam" id="PF13649"/>
    </source>
</evidence>
<dbReference type="GO" id="GO:0008168">
    <property type="term" value="F:methyltransferase activity"/>
    <property type="evidence" value="ECO:0007669"/>
    <property type="project" value="UniProtKB-KW"/>
</dbReference>
<gene>
    <name evidence="4" type="ORF">H0G86_011830</name>
</gene>
<keyword evidence="2" id="KW-0808">Transferase</keyword>
<accession>A0A8G0PJN0</accession>
<keyword evidence="1" id="KW-0489">Methyltransferase</keyword>
<dbReference type="Pfam" id="PF13649">
    <property type="entry name" value="Methyltransf_25"/>
    <property type="match status" value="1"/>
</dbReference>
<dbReference type="InterPro" id="IPR041698">
    <property type="entry name" value="Methyltransf_25"/>
</dbReference>
<dbReference type="PANTHER" id="PTHR43861:SF1">
    <property type="entry name" value="TRANS-ACONITATE 2-METHYLTRANSFERASE"/>
    <property type="match status" value="1"/>
</dbReference>
<evidence type="ECO:0000313" key="5">
    <source>
        <dbReference type="Proteomes" id="UP000826661"/>
    </source>
</evidence>
<name>A0A8G0PJN0_9HYPO</name>
<dbReference type="Gene3D" id="3.40.50.150">
    <property type="entry name" value="Vaccinia Virus protein VP39"/>
    <property type="match status" value="1"/>
</dbReference>
<proteinExistence type="predicted"/>
<evidence type="ECO:0000313" key="4">
    <source>
        <dbReference type="EMBL" id="QYT04926.1"/>
    </source>
</evidence>
<evidence type="ECO:0000256" key="1">
    <source>
        <dbReference type="ARBA" id="ARBA00022603"/>
    </source>
</evidence>
<dbReference type="PANTHER" id="PTHR43861">
    <property type="entry name" value="TRANS-ACONITATE 2-METHYLTRANSFERASE-RELATED"/>
    <property type="match status" value="1"/>
</dbReference>
<dbReference type="SUPFAM" id="SSF53335">
    <property type="entry name" value="S-adenosyl-L-methionine-dependent methyltransferases"/>
    <property type="match status" value="1"/>
</dbReference>